<sequence length="92" mass="10375">MRKKNRERYQGPITGKDRIADISTPTVFAEIKNIGSKTIQCLSSQIKDGIAHAKNTFRQYVLKLPEGAKVTKPLQNQIDSGKVKRVNINDQH</sequence>
<reference evidence="1" key="1">
    <citation type="submission" date="2020-11" db="EMBL/GenBank/DDBJ databases">
        <title>Bacterial whole genome sequence for Panacibacter sp. DH6.</title>
        <authorList>
            <person name="Le V."/>
            <person name="Ko S."/>
            <person name="Ahn C.-Y."/>
            <person name="Oh H.-M."/>
        </authorList>
    </citation>
    <scope>NUCLEOTIDE SEQUENCE</scope>
    <source>
        <strain evidence="1">DH6</strain>
    </source>
</reference>
<proteinExistence type="predicted"/>
<dbReference type="RefSeq" id="WP_196990102.1">
    <property type="nucleotide sequence ID" value="NZ_JADWYR010000001.1"/>
</dbReference>
<evidence type="ECO:0000313" key="1">
    <source>
        <dbReference type="EMBL" id="MBG9376080.1"/>
    </source>
</evidence>
<evidence type="ECO:0000313" key="2">
    <source>
        <dbReference type="Proteomes" id="UP000628448"/>
    </source>
</evidence>
<gene>
    <name evidence="1" type="ORF">I5907_07530</name>
</gene>
<dbReference type="AlphaFoldDB" id="A0A931E200"/>
<name>A0A931E200_9BACT</name>
<dbReference type="EMBL" id="JADWYR010000001">
    <property type="protein sequence ID" value="MBG9376080.1"/>
    <property type="molecule type" value="Genomic_DNA"/>
</dbReference>
<accession>A0A931E200</accession>
<comment type="caution">
    <text evidence="1">The sequence shown here is derived from an EMBL/GenBank/DDBJ whole genome shotgun (WGS) entry which is preliminary data.</text>
</comment>
<keyword evidence="2" id="KW-1185">Reference proteome</keyword>
<organism evidence="1 2">
    <name type="scientific">Panacibacter microcysteis</name>
    <dbReference type="NCBI Taxonomy" id="2793269"/>
    <lineage>
        <taxon>Bacteria</taxon>
        <taxon>Pseudomonadati</taxon>
        <taxon>Bacteroidota</taxon>
        <taxon>Chitinophagia</taxon>
        <taxon>Chitinophagales</taxon>
        <taxon>Chitinophagaceae</taxon>
        <taxon>Panacibacter</taxon>
    </lineage>
</organism>
<dbReference type="Proteomes" id="UP000628448">
    <property type="component" value="Unassembled WGS sequence"/>
</dbReference>
<protein>
    <submittedName>
        <fullName evidence="1">Uncharacterized protein</fullName>
    </submittedName>
</protein>